<keyword evidence="2" id="KW-1185">Reference proteome</keyword>
<reference evidence="1 2" key="2">
    <citation type="journal article" date="2013" name="Plant Cell Physiol.">
        <title>Rice Annotation Project Database (RAP-DB): an integrative and interactive database for rice genomics.</title>
        <authorList>
            <person name="Sakai H."/>
            <person name="Lee S.S."/>
            <person name="Tanaka T."/>
            <person name="Numa H."/>
            <person name="Kim J."/>
            <person name="Kawahara Y."/>
            <person name="Wakimoto H."/>
            <person name="Yang C.C."/>
            <person name="Iwamoto M."/>
            <person name="Abe T."/>
            <person name="Yamada Y."/>
            <person name="Muto A."/>
            <person name="Inokuchi H."/>
            <person name="Ikemura T."/>
            <person name="Matsumoto T."/>
            <person name="Sasaki T."/>
            <person name="Itoh T."/>
        </authorList>
    </citation>
    <scope>NUCLEOTIDE SEQUENCE [LARGE SCALE GENOMIC DNA]</scope>
    <source>
        <strain evidence="2">cv. Nipponbare</strain>
    </source>
</reference>
<gene>
    <name evidence="1" type="ordered locus">Os07g0218600</name>
    <name evidence="1" type="ORF">OSNPB_070218600</name>
</gene>
<evidence type="ECO:0000313" key="2">
    <source>
        <dbReference type="Proteomes" id="UP000059680"/>
    </source>
</evidence>
<dbReference type="Gramene" id="Os07t0218600-01">
    <property type="protein sequence ID" value="Os07t0218600-01"/>
    <property type="gene ID" value="Os07g0218600"/>
</dbReference>
<reference evidence="1 2" key="3">
    <citation type="journal article" date="2013" name="Rice">
        <title>Improvement of the Oryza sativa Nipponbare reference genome using next generation sequence and optical map data.</title>
        <authorList>
            <person name="Kawahara Y."/>
            <person name="de la Bastide M."/>
            <person name="Hamilton J.P."/>
            <person name="Kanamori H."/>
            <person name="McCombie W.R."/>
            <person name="Ouyang S."/>
            <person name="Schwartz D.C."/>
            <person name="Tanaka T."/>
            <person name="Wu J."/>
            <person name="Zhou S."/>
            <person name="Childs K.L."/>
            <person name="Davidson R.M."/>
            <person name="Lin H."/>
            <person name="Quesada-Ocampo L."/>
            <person name="Vaillancourt B."/>
            <person name="Sakai H."/>
            <person name="Lee S.S."/>
            <person name="Kim J."/>
            <person name="Numa H."/>
            <person name="Itoh T."/>
            <person name="Buell C.R."/>
            <person name="Matsumoto T."/>
        </authorList>
    </citation>
    <scope>NUCLEOTIDE SEQUENCE [LARGE SCALE GENOMIC DNA]</scope>
    <source>
        <strain evidence="2">cv. Nipponbare</strain>
    </source>
</reference>
<name>A0A0P0X4A7_ORYSJ</name>
<dbReference type="PaxDb" id="39947-A0A0P0X4A7"/>
<reference evidence="2" key="1">
    <citation type="journal article" date="2005" name="Nature">
        <title>The map-based sequence of the rice genome.</title>
        <authorList>
            <consortium name="International rice genome sequencing project (IRGSP)"/>
            <person name="Matsumoto T."/>
            <person name="Wu J."/>
            <person name="Kanamori H."/>
            <person name="Katayose Y."/>
            <person name="Fujisawa M."/>
            <person name="Namiki N."/>
            <person name="Mizuno H."/>
            <person name="Yamamoto K."/>
            <person name="Antonio B.A."/>
            <person name="Baba T."/>
            <person name="Sakata K."/>
            <person name="Nagamura Y."/>
            <person name="Aoki H."/>
            <person name="Arikawa K."/>
            <person name="Arita K."/>
            <person name="Bito T."/>
            <person name="Chiden Y."/>
            <person name="Fujitsuka N."/>
            <person name="Fukunaka R."/>
            <person name="Hamada M."/>
            <person name="Harada C."/>
            <person name="Hayashi A."/>
            <person name="Hijishita S."/>
            <person name="Honda M."/>
            <person name="Hosokawa S."/>
            <person name="Ichikawa Y."/>
            <person name="Idonuma A."/>
            <person name="Iijima M."/>
            <person name="Ikeda M."/>
            <person name="Ikeno M."/>
            <person name="Ito K."/>
            <person name="Ito S."/>
            <person name="Ito T."/>
            <person name="Ito Y."/>
            <person name="Ito Y."/>
            <person name="Iwabuchi A."/>
            <person name="Kamiya K."/>
            <person name="Karasawa W."/>
            <person name="Kurita K."/>
            <person name="Katagiri S."/>
            <person name="Kikuta A."/>
            <person name="Kobayashi H."/>
            <person name="Kobayashi N."/>
            <person name="Machita K."/>
            <person name="Maehara T."/>
            <person name="Masukawa M."/>
            <person name="Mizubayashi T."/>
            <person name="Mukai Y."/>
            <person name="Nagasaki H."/>
            <person name="Nagata Y."/>
            <person name="Naito S."/>
            <person name="Nakashima M."/>
            <person name="Nakama Y."/>
            <person name="Nakamichi Y."/>
            <person name="Nakamura M."/>
            <person name="Meguro A."/>
            <person name="Negishi M."/>
            <person name="Ohta I."/>
            <person name="Ohta T."/>
            <person name="Okamoto M."/>
            <person name="Ono N."/>
            <person name="Saji S."/>
            <person name="Sakaguchi M."/>
            <person name="Sakai K."/>
            <person name="Shibata M."/>
            <person name="Shimokawa T."/>
            <person name="Song J."/>
            <person name="Takazaki Y."/>
            <person name="Terasawa K."/>
            <person name="Tsugane M."/>
            <person name="Tsuji K."/>
            <person name="Ueda S."/>
            <person name="Waki K."/>
            <person name="Yamagata H."/>
            <person name="Yamamoto M."/>
            <person name="Yamamoto S."/>
            <person name="Yamane H."/>
            <person name="Yoshiki S."/>
            <person name="Yoshihara R."/>
            <person name="Yukawa K."/>
            <person name="Zhong H."/>
            <person name="Yano M."/>
            <person name="Yuan Q."/>
            <person name="Ouyang S."/>
            <person name="Liu J."/>
            <person name="Jones K.M."/>
            <person name="Gansberger K."/>
            <person name="Moffat K."/>
            <person name="Hill J."/>
            <person name="Bera J."/>
            <person name="Fadrosh D."/>
            <person name="Jin S."/>
            <person name="Johri S."/>
            <person name="Kim M."/>
            <person name="Overton L."/>
            <person name="Reardon M."/>
            <person name="Tsitrin T."/>
            <person name="Vuong H."/>
            <person name="Weaver B."/>
            <person name="Ciecko A."/>
            <person name="Tallon L."/>
            <person name="Jackson J."/>
            <person name="Pai G."/>
            <person name="Aken S.V."/>
            <person name="Utterback T."/>
            <person name="Reidmuller S."/>
            <person name="Feldblyum T."/>
            <person name="Hsiao J."/>
            <person name="Zismann V."/>
            <person name="Iobst S."/>
            <person name="de Vazeille A.R."/>
            <person name="Buell C.R."/>
            <person name="Ying K."/>
            <person name="Li Y."/>
            <person name="Lu T."/>
            <person name="Huang Y."/>
            <person name="Zhao Q."/>
            <person name="Feng Q."/>
            <person name="Zhang L."/>
            <person name="Zhu J."/>
            <person name="Weng Q."/>
            <person name="Mu J."/>
            <person name="Lu Y."/>
            <person name="Fan D."/>
            <person name="Liu Y."/>
            <person name="Guan J."/>
            <person name="Zhang Y."/>
            <person name="Yu S."/>
            <person name="Liu X."/>
            <person name="Zhang Y."/>
            <person name="Hong G."/>
            <person name="Han B."/>
            <person name="Choisne N."/>
            <person name="Demange N."/>
            <person name="Orjeda G."/>
            <person name="Samain S."/>
            <person name="Cattolico L."/>
            <person name="Pelletier E."/>
            <person name="Couloux A."/>
            <person name="Segurens B."/>
            <person name="Wincker P."/>
            <person name="D'Hont A."/>
            <person name="Scarpelli C."/>
            <person name="Weissenbach J."/>
            <person name="Salanoubat M."/>
            <person name="Quetier F."/>
            <person name="Yu Y."/>
            <person name="Kim H.R."/>
            <person name="Rambo T."/>
            <person name="Currie J."/>
            <person name="Collura K."/>
            <person name="Luo M."/>
            <person name="Yang T."/>
            <person name="Ammiraju J.S.S."/>
            <person name="Engler F."/>
            <person name="Soderlund C."/>
            <person name="Wing R.A."/>
            <person name="Palmer L.E."/>
            <person name="de la Bastide M."/>
            <person name="Spiegel L."/>
            <person name="Nascimento L."/>
            <person name="Zutavern T."/>
            <person name="O'Shaughnessy A."/>
            <person name="Dike S."/>
            <person name="Dedhia N."/>
            <person name="Preston R."/>
            <person name="Balija V."/>
            <person name="McCombie W.R."/>
            <person name="Chow T."/>
            <person name="Chen H."/>
            <person name="Chung M."/>
            <person name="Chen C."/>
            <person name="Shaw J."/>
            <person name="Wu H."/>
            <person name="Hsiao K."/>
            <person name="Chao Y."/>
            <person name="Chu M."/>
            <person name="Cheng C."/>
            <person name="Hour A."/>
            <person name="Lee P."/>
            <person name="Lin S."/>
            <person name="Lin Y."/>
            <person name="Liou J."/>
            <person name="Liu S."/>
            <person name="Hsing Y."/>
            <person name="Raghuvanshi S."/>
            <person name="Mohanty A."/>
            <person name="Bharti A.K."/>
            <person name="Gaur A."/>
            <person name="Gupta V."/>
            <person name="Kumar D."/>
            <person name="Ravi V."/>
            <person name="Vij S."/>
            <person name="Kapur A."/>
            <person name="Khurana P."/>
            <person name="Khurana P."/>
            <person name="Khurana J.P."/>
            <person name="Tyagi A.K."/>
            <person name="Gaikwad K."/>
            <person name="Singh A."/>
            <person name="Dalal V."/>
            <person name="Srivastava S."/>
            <person name="Dixit A."/>
            <person name="Pal A.K."/>
            <person name="Ghazi I.A."/>
            <person name="Yadav M."/>
            <person name="Pandit A."/>
            <person name="Bhargava A."/>
            <person name="Sureshbabu K."/>
            <person name="Batra K."/>
            <person name="Sharma T.R."/>
            <person name="Mohapatra T."/>
            <person name="Singh N.K."/>
            <person name="Messing J."/>
            <person name="Nelson A.B."/>
            <person name="Fuks G."/>
            <person name="Kavchok S."/>
            <person name="Keizer G."/>
            <person name="Linton E."/>
            <person name="Llaca V."/>
            <person name="Song R."/>
            <person name="Tanyolac B."/>
            <person name="Young S."/>
            <person name="Ho-Il K."/>
            <person name="Hahn J.H."/>
            <person name="Sangsakoo G."/>
            <person name="Vanavichit A."/>
            <person name="de Mattos Luiz.A.T."/>
            <person name="Zimmer P.D."/>
            <person name="Malone G."/>
            <person name="Dellagostin O."/>
            <person name="de Oliveira A.C."/>
            <person name="Bevan M."/>
            <person name="Bancroft I."/>
            <person name="Minx P."/>
            <person name="Cordum H."/>
            <person name="Wilson R."/>
            <person name="Cheng Z."/>
            <person name="Jin W."/>
            <person name="Jiang J."/>
            <person name="Leong S.A."/>
            <person name="Iwama H."/>
            <person name="Gojobori T."/>
            <person name="Itoh T."/>
            <person name="Niimura Y."/>
            <person name="Fujii Y."/>
            <person name="Habara T."/>
            <person name="Sakai H."/>
            <person name="Sato Y."/>
            <person name="Wilson G."/>
            <person name="Kumar K."/>
            <person name="McCouch S."/>
            <person name="Juretic N."/>
            <person name="Hoen D."/>
            <person name="Wright S."/>
            <person name="Bruskiewich R."/>
            <person name="Bureau T."/>
            <person name="Miyao A."/>
            <person name="Hirochika H."/>
            <person name="Nishikawa T."/>
            <person name="Kadowaki K."/>
            <person name="Sugiura M."/>
            <person name="Burr B."/>
            <person name="Sasaki T."/>
        </authorList>
    </citation>
    <scope>NUCLEOTIDE SEQUENCE [LARGE SCALE GENOMIC DNA]</scope>
    <source>
        <strain evidence="2">cv. Nipponbare</strain>
    </source>
</reference>
<evidence type="ECO:0000313" key="1">
    <source>
        <dbReference type="EMBL" id="BAT00636.1"/>
    </source>
</evidence>
<accession>A0A0P0X4A7</accession>
<organism evidence="1 2">
    <name type="scientific">Oryza sativa subsp. japonica</name>
    <name type="common">Rice</name>
    <dbReference type="NCBI Taxonomy" id="39947"/>
    <lineage>
        <taxon>Eukaryota</taxon>
        <taxon>Viridiplantae</taxon>
        <taxon>Streptophyta</taxon>
        <taxon>Embryophyta</taxon>
        <taxon>Tracheophyta</taxon>
        <taxon>Spermatophyta</taxon>
        <taxon>Magnoliopsida</taxon>
        <taxon>Liliopsida</taxon>
        <taxon>Poales</taxon>
        <taxon>Poaceae</taxon>
        <taxon>BOP clade</taxon>
        <taxon>Oryzoideae</taxon>
        <taxon>Oryzeae</taxon>
        <taxon>Oryzinae</taxon>
        <taxon>Oryza</taxon>
        <taxon>Oryza sativa</taxon>
    </lineage>
</organism>
<sequence length="45" mass="5307">MLSYLQLIYDLTCVLCANGHGETRENLFFFSPFSQRLCWRHLGIL</sequence>
<dbReference type="InParanoid" id="A0A0P0X4A7"/>
<proteinExistence type="predicted"/>
<dbReference type="EMBL" id="AP014963">
    <property type="protein sequence ID" value="BAT00636.1"/>
    <property type="molecule type" value="Genomic_DNA"/>
</dbReference>
<dbReference type="AlphaFoldDB" id="A0A0P0X4A7"/>
<protein>
    <submittedName>
        <fullName evidence="1">Os07g0218600 protein</fullName>
    </submittedName>
</protein>
<dbReference type="Proteomes" id="UP000059680">
    <property type="component" value="Chromosome 7"/>
</dbReference>